<feature type="signal peptide" evidence="3">
    <location>
        <begin position="1"/>
        <end position="28"/>
    </location>
</feature>
<dbReference type="EMBL" id="JAVRER010000032">
    <property type="protein sequence ID" value="MDT0417728.1"/>
    <property type="molecule type" value="Genomic_DNA"/>
</dbReference>
<evidence type="ECO:0000313" key="5">
    <source>
        <dbReference type="EMBL" id="MDT0417728.1"/>
    </source>
</evidence>
<name>A0ABD5E9G9_9ACTN</name>
<protein>
    <recommendedName>
        <fullName evidence="4">SpaA-like prealbumin fold domain-containing protein</fullName>
    </recommendedName>
</protein>
<dbReference type="Proteomes" id="UP001183607">
    <property type="component" value="Unassembled WGS sequence"/>
</dbReference>
<evidence type="ECO:0000259" key="4">
    <source>
        <dbReference type="Pfam" id="PF19403"/>
    </source>
</evidence>
<feature type="compositionally biased region" description="Low complexity" evidence="1">
    <location>
        <begin position="158"/>
        <end position="182"/>
    </location>
</feature>
<keyword evidence="3" id="KW-0732">Signal</keyword>
<evidence type="ECO:0000256" key="2">
    <source>
        <dbReference type="SAM" id="Phobius"/>
    </source>
</evidence>
<dbReference type="RefSeq" id="WP_311677319.1">
    <property type="nucleotide sequence ID" value="NZ_JAVRER010000032.1"/>
</dbReference>
<dbReference type="InterPro" id="IPR045826">
    <property type="entry name" value="SpaA_PFL_dom_2"/>
</dbReference>
<evidence type="ECO:0000313" key="6">
    <source>
        <dbReference type="Proteomes" id="UP001183607"/>
    </source>
</evidence>
<organism evidence="5 6">
    <name type="scientific">Streptomyces evansiae</name>
    <dbReference type="NCBI Taxonomy" id="3075535"/>
    <lineage>
        <taxon>Bacteria</taxon>
        <taxon>Bacillati</taxon>
        <taxon>Actinomycetota</taxon>
        <taxon>Actinomycetes</taxon>
        <taxon>Kitasatosporales</taxon>
        <taxon>Streptomycetaceae</taxon>
        <taxon>Streptomyces</taxon>
    </lineage>
</organism>
<dbReference type="AlphaFoldDB" id="A0ABD5E9G9"/>
<evidence type="ECO:0000256" key="1">
    <source>
        <dbReference type="SAM" id="MobiDB-lite"/>
    </source>
</evidence>
<dbReference type="Pfam" id="PF19403">
    <property type="entry name" value="SpaA_2"/>
    <property type="match status" value="1"/>
</dbReference>
<comment type="caution">
    <text evidence="5">The sequence shown here is derived from an EMBL/GenBank/DDBJ whole genome shotgun (WGS) entry which is preliminary data.</text>
</comment>
<keyword evidence="2" id="KW-1133">Transmembrane helix</keyword>
<feature type="transmembrane region" description="Helical" evidence="2">
    <location>
        <begin position="191"/>
        <end position="212"/>
    </location>
</feature>
<feature type="domain" description="SpaA-like prealbumin fold" evidence="4">
    <location>
        <begin position="35"/>
        <end position="132"/>
    </location>
</feature>
<reference evidence="6" key="1">
    <citation type="submission" date="2023-07" db="EMBL/GenBank/DDBJ databases">
        <title>30 novel species of actinomycetes from the DSMZ collection.</title>
        <authorList>
            <person name="Nouioui I."/>
        </authorList>
    </citation>
    <scope>NUCLEOTIDE SEQUENCE [LARGE SCALE GENOMIC DNA]</scope>
    <source>
        <strain evidence="6">DSM 41982</strain>
    </source>
</reference>
<sequence length="218" mass="21339">MRHRLAGTSTTALLALAALCPAAPAAQAAPPSPAPGSLTLVERVLDGPGGPGGAARAEEWTVAARGPVEIEGAHGSRAVTGARVPAGDYRLTEYGGHPGYASTLWHCAGRAGPLPTGDGKVTVAAGDAVRCVVTNRPVAAGAGRRTGTGAGLPGPGGNRAPEPASARTRASAPASPSGRLADAGDGAAPGAWLFLAVVPGVLCAVGLGFLCVRGRLRD</sequence>
<keyword evidence="2" id="KW-0472">Membrane</keyword>
<keyword evidence="2" id="KW-0812">Transmembrane</keyword>
<accession>A0ABD5E9G9</accession>
<proteinExistence type="predicted"/>
<gene>
    <name evidence="5" type="ORF">RM574_19790</name>
</gene>
<feature type="chain" id="PRO_5044741077" description="SpaA-like prealbumin fold domain-containing protein" evidence="3">
    <location>
        <begin position="29"/>
        <end position="218"/>
    </location>
</feature>
<feature type="region of interest" description="Disordered" evidence="1">
    <location>
        <begin position="142"/>
        <end position="182"/>
    </location>
</feature>
<evidence type="ECO:0000256" key="3">
    <source>
        <dbReference type="SAM" id="SignalP"/>
    </source>
</evidence>
<feature type="compositionally biased region" description="Gly residues" evidence="1">
    <location>
        <begin position="144"/>
        <end position="157"/>
    </location>
</feature>